<dbReference type="Proteomes" id="UP001314229">
    <property type="component" value="Unassembled WGS sequence"/>
</dbReference>
<reference evidence="1 2" key="1">
    <citation type="submission" date="2024-01" db="EMBL/GenBank/DDBJ databases">
        <authorList>
            <person name="Alioto T."/>
            <person name="Alioto T."/>
            <person name="Gomez Garrido J."/>
        </authorList>
    </citation>
    <scope>NUCLEOTIDE SEQUENCE [LARGE SCALE GENOMIC DNA]</scope>
</reference>
<organism evidence="1 2">
    <name type="scientific">Scomber scombrus</name>
    <name type="common">Atlantic mackerel</name>
    <name type="synonym">Scomber vernalis</name>
    <dbReference type="NCBI Taxonomy" id="13677"/>
    <lineage>
        <taxon>Eukaryota</taxon>
        <taxon>Metazoa</taxon>
        <taxon>Chordata</taxon>
        <taxon>Craniata</taxon>
        <taxon>Vertebrata</taxon>
        <taxon>Euteleostomi</taxon>
        <taxon>Actinopterygii</taxon>
        <taxon>Neopterygii</taxon>
        <taxon>Teleostei</taxon>
        <taxon>Neoteleostei</taxon>
        <taxon>Acanthomorphata</taxon>
        <taxon>Pelagiaria</taxon>
        <taxon>Scombriformes</taxon>
        <taxon>Scombridae</taxon>
        <taxon>Scomber</taxon>
    </lineage>
</organism>
<evidence type="ECO:0000313" key="2">
    <source>
        <dbReference type="Proteomes" id="UP001314229"/>
    </source>
</evidence>
<keyword evidence="2" id="KW-1185">Reference proteome</keyword>
<gene>
    <name evidence="1" type="ORF">FSCOSCO3_A017888</name>
</gene>
<dbReference type="AlphaFoldDB" id="A0AAV1QHS0"/>
<evidence type="ECO:0000313" key="1">
    <source>
        <dbReference type="EMBL" id="CAK6982474.1"/>
    </source>
</evidence>
<dbReference type="EMBL" id="CAWUFR010001029">
    <property type="protein sequence ID" value="CAK6982474.1"/>
    <property type="molecule type" value="Genomic_DNA"/>
</dbReference>
<accession>A0AAV1QHS0</accession>
<name>A0AAV1QHS0_SCOSC</name>
<proteinExistence type="predicted"/>
<protein>
    <submittedName>
        <fullName evidence="1">Uncharacterized protein</fullName>
    </submittedName>
</protein>
<comment type="caution">
    <text evidence="1">The sequence shown here is derived from an EMBL/GenBank/DDBJ whole genome shotgun (WGS) entry which is preliminary data.</text>
</comment>
<sequence length="117" mass="12734">MTLPVDFTHTEIQSVIEDLQVALDNYSSILKETSSTLASRLSQYQSCAEQLGSVCPDALCRVFTLNQDLLQHLGSYQSSAECASSSSSSSSSTNFNSLRKSIQCLQCWSQQVAALSQ</sequence>